<keyword evidence="8 10" id="KW-0472">Membrane</keyword>
<keyword evidence="13" id="KW-1185">Reference proteome</keyword>
<dbReference type="Pfam" id="PF02653">
    <property type="entry name" value="BPD_transp_2"/>
    <property type="match status" value="2"/>
</dbReference>
<feature type="transmembrane region" description="Helical" evidence="10">
    <location>
        <begin position="142"/>
        <end position="160"/>
    </location>
</feature>
<name>A0ABW2SX22_9ACTN</name>
<dbReference type="InterPro" id="IPR001851">
    <property type="entry name" value="ABC_transp_permease"/>
</dbReference>
<accession>A0ABW2SX22</accession>
<feature type="compositionally biased region" description="Basic and acidic residues" evidence="9">
    <location>
        <begin position="908"/>
        <end position="918"/>
    </location>
</feature>
<dbReference type="InterPro" id="IPR003439">
    <property type="entry name" value="ABC_transporter-like_ATP-bd"/>
</dbReference>
<protein>
    <submittedName>
        <fullName evidence="12">ATP-binding cassette domain-containing protein</fullName>
    </submittedName>
</protein>
<dbReference type="InterPro" id="IPR051120">
    <property type="entry name" value="ABC_AA/LPS_Transport"/>
</dbReference>
<dbReference type="Gene3D" id="3.40.50.300">
    <property type="entry name" value="P-loop containing nucleotide triphosphate hydrolases"/>
    <property type="match status" value="1"/>
</dbReference>
<comment type="caution">
    <text evidence="12">The sequence shown here is derived from an EMBL/GenBank/DDBJ whole genome shotgun (WGS) entry which is preliminary data.</text>
</comment>
<feature type="region of interest" description="Disordered" evidence="9">
    <location>
        <begin position="897"/>
        <end position="918"/>
    </location>
</feature>
<evidence type="ECO:0000256" key="9">
    <source>
        <dbReference type="SAM" id="MobiDB-lite"/>
    </source>
</evidence>
<dbReference type="CDD" id="cd06582">
    <property type="entry name" value="TM_PBP1_LivH_like"/>
    <property type="match status" value="1"/>
</dbReference>
<feature type="domain" description="ABC transporter" evidence="11">
    <location>
        <begin position="657"/>
        <end position="900"/>
    </location>
</feature>
<dbReference type="PANTHER" id="PTHR45772:SF7">
    <property type="entry name" value="AMINO ACID ABC TRANSPORTER ATP-BINDING PROTEIN"/>
    <property type="match status" value="1"/>
</dbReference>
<feature type="transmembrane region" description="Helical" evidence="10">
    <location>
        <begin position="34"/>
        <end position="51"/>
    </location>
</feature>
<feature type="transmembrane region" description="Helical" evidence="10">
    <location>
        <begin position="505"/>
        <end position="524"/>
    </location>
</feature>
<feature type="transmembrane region" description="Helical" evidence="10">
    <location>
        <begin position="406"/>
        <end position="424"/>
    </location>
</feature>
<keyword evidence="3" id="KW-1003">Cell membrane</keyword>
<sequence length="918" mass="96357">MNGAIQLALVGMTSGSLLALTALGIVIAYRGSGIINFSHGIVGTVAAFAYWELNAGLGLSPVLAVPGALLAAALCGYLTYRLAIQRMARTSALSRTIVSLIVLVVVQSGLTLRYGADERIVQSMFPTDPVSLFGIHLGQNRIITFLIATALVVLLTVCYGRTRFGLATSAQAENPIASAALGISPVRIATTNWVIGSVFAGIAGVLLAPIVGVQIVTLTHLIVPALAAALIGGLRSFPLTYLGALLIGVTQAEVTRYVATPGWADAVPFLLIVLVMVWRGAGDRIRSAIVERRPKVGAGQVRPLILLALVGGAIVLLTTVFGLPYVTAMTITCTYGIILLSSVVITGYTGQLSLSQFSFAGIGAVLTGLLLTGTGMPFLLAIPLSLVGTFVVGAVLGVPLLRTRGVNFAVATLGCAVAIQGVLLQNPAYSGAYTPLPNPLELFGWRIDSLAHPERWAVVCLVAFVLAGLVVANVRRGRVGRRMIAVRTNERAAESVGLNPWRVRLYAFALSAAIAALGGILVVFRQPTMVFERGFLAFDSILGLSYVVLGGIGYIAGPLLGGLGHPGGFISTLLDSDSATMPLWIALVGGVLSIWYLQVRPDGAAEGLGRHIHLPRPRRRQARAGTTTGTSTGTSTGTVISTAMGTGPAGRVPERVLEGEGLTVAFGGVVAVDDVSLRVGPGEVVGLIGPNGAGKTTLIDAITGATNPKSGTVTLDGRPIGSMRMYRRVHEGIGRSFQSLELFDDMTVADNLKASADARSSSVYLTDLVWPRPTAFTAGALAAVELFELGPDLDRLPTELPYGRRRLVGIARAVAAEPSVLCLDEPAAGLSSTESAELGTLLRRLADERGMGVLVVEHDMELVMRVCDRLIVMERGRVIADGTPAEVRRDPRVIAAYLGDETESQETEPTREREEVEQ</sequence>
<evidence type="ECO:0000256" key="7">
    <source>
        <dbReference type="ARBA" id="ARBA00022989"/>
    </source>
</evidence>
<feature type="region of interest" description="Disordered" evidence="9">
    <location>
        <begin position="617"/>
        <end position="649"/>
    </location>
</feature>
<dbReference type="Pfam" id="PF12399">
    <property type="entry name" value="BCA_ABC_TP_C"/>
    <property type="match status" value="1"/>
</dbReference>
<evidence type="ECO:0000256" key="10">
    <source>
        <dbReference type="SAM" id="Phobius"/>
    </source>
</evidence>
<dbReference type="SMART" id="SM00382">
    <property type="entry name" value="AAA"/>
    <property type="match status" value="1"/>
</dbReference>
<dbReference type="CDD" id="cd06581">
    <property type="entry name" value="TM_PBP1_LivM_like"/>
    <property type="match status" value="1"/>
</dbReference>
<reference evidence="13" key="1">
    <citation type="journal article" date="2019" name="Int. J. Syst. Evol. Microbiol.">
        <title>The Global Catalogue of Microorganisms (GCM) 10K type strain sequencing project: providing services to taxonomists for standard genome sequencing and annotation.</title>
        <authorList>
            <consortium name="The Broad Institute Genomics Platform"/>
            <consortium name="The Broad Institute Genome Sequencing Center for Infectious Disease"/>
            <person name="Wu L."/>
            <person name="Ma J."/>
        </authorList>
    </citation>
    <scope>NUCLEOTIDE SEQUENCE [LARGE SCALE GENOMIC DNA]</scope>
    <source>
        <strain evidence="13">JCM 10083</strain>
    </source>
</reference>
<evidence type="ECO:0000256" key="1">
    <source>
        <dbReference type="ARBA" id="ARBA00004651"/>
    </source>
</evidence>
<dbReference type="InterPro" id="IPR043428">
    <property type="entry name" value="LivM-like"/>
</dbReference>
<proteinExistence type="predicted"/>
<comment type="subcellular location">
    <subcellularLocation>
        <location evidence="1">Cell membrane</location>
        <topology evidence="1">Multi-pass membrane protein</topology>
    </subcellularLocation>
</comment>
<feature type="transmembrane region" description="Helical" evidence="10">
    <location>
        <begin position="328"/>
        <end position="348"/>
    </location>
</feature>
<feature type="transmembrane region" description="Helical" evidence="10">
    <location>
        <begin position="536"/>
        <end position="559"/>
    </location>
</feature>
<dbReference type="InterPro" id="IPR032823">
    <property type="entry name" value="BCA_ABC_TP_C"/>
</dbReference>
<feature type="transmembrane region" description="Helical" evidence="10">
    <location>
        <begin position="193"/>
        <end position="216"/>
    </location>
</feature>
<dbReference type="InterPro" id="IPR027417">
    <property type="entry name" value="P-loop_NTPase"/>
</dbReference>
<feature type="compositionally biased region" description="Low complexity" evidence="9">
    <location>
        <begin position="625"/>
        <end position="638"/>
    </location>
</feature>
<gene>
    <name evidence="12" type="ORF">ACFQVD_10945</name>
</gene>
<evidence type="ECO:0000256" key="6">
    <source>
        <dbReference type="ARBA" id="ARBA00022840"/>
    </source>
</evidence>
<feature type="transmembrane region" description="Helical" evidence="10">
    <location>
        <begin position="378"/>
        <end position="400"/>
    </location>
</feature>
<feature type="transmembrane region" description="Helical" evidence="10">
    <location>
        <begin position="57"/>
        <end position="80"/>
    </location>
</feature>
<dbReference type="EMBL" id="JBHTEE010000001">
    <property type="protein sequence ID" value="MFC7600613.1"/>
    <property type="molecule type" value="Genomic_DNA"/>
</dbReference>
<feature type="transmembrane region" description="Helical" evidence="10">
    <location>
        <begin position="92"/>
        <end position="116"/>
    </location>
</feature>
<dbReference type="GO" id="GO:0005524">
    <property type="term" value="F:ATP binding"/>
    <property type="evidence" value="ECO:0007669"/>
    <property type="project" value="UniProtKB-KW"/>
</dbReference>
<dbReference type="SUPFAM" id="SSF52540">
    <property type="entry name" value="P-loop containing nucleoside triphosphate hydrolases"/>
    <property type="match status" value="1"/>
</dbReference>
<feature type="transmembrane region" description="Helical" evidence="10">
    <location>
        <begin position="354"/>
        <end position="371"/>
    </location>
</feature>
<dbReference type="Proteomes" id="UP001596514">
    <property type="component" value="Unassembled WGS sequence"/>
</dbReference>
<dbReference type="RefSeq" id="WP_343965930.1">
    <property type="nucleotide sequence ID" value="NZ_BAAAGK010000036.1"/>
</dbReference>
<dbReference type="PANTHER" id="PTHR45772">
    <property type="entry name" value="CONSERVED COMPONENT OF ABC TRANSPORTER FOR NATURAL AMINO ACIDS-RELATED"/>
    <property type="match status" value="1"/>
</dbReference>
<keyword evidence="5" id="KW-0547">Nucleotide-binding</keyword>
<organism evidence="12 13">
    <name type="scientific">Streptosporangium amethystogenes subsp. fukuiense</name>
    <dbReference type="NCBI Taxonomy" id="698418"/>
    <lineage>
        <taxon>Bacteria</taxon>
        <taxon>Bacillati</taxon>
        <taxon>Actinomycetota</taxon>
        <taxon>Actinomycetes</taxon>
        <taxon>Streptosporangiales</taxon>
        <taxon>Streptosporangiaceae</taxon>
        <taxon>Streptosporangium</taxon>
    </lineage>
</organism>
<evidence type="ECO:0000313" key="12">
    <source>
        <dbReference type="EMBL" id="MFC7600613.1"/>
    </source>
</evidence>
<evidence type="ECO:0000256" key="5">
    <source>
        <dbReference type="ARBA" id="ARBA00022741"/>
    </source>
</evidence>
<keyword evidence="7 10" id="KW-1133">Transmembrane helix</keyword>
<feature type="transmembrane region" description="Helical" evidence="10">
    <location>
        <begin position="222"/>
        <end position="250"/>
    </location>
</feature>
<dbReference type="Pfam" id="PF00005">
    <property type="entry name" value="ABC_tran"/>
    <property type="match status" value="1"/>
</dbReference>
<feature type="transmembrane region" description="Helical" evidence="10">
    <location>
        <begin position="301"/>
        <end position="321"/>
    </location>
</feature>
<feature type="transmembrane region" description="Helical" evidence="10">
    <location>
        <begin position="456"/>
        <end position="474"/>
    </location>
</feature>
<evidence type="ECO:0000256" key="8">
    <source>
        <dbReference type="ARBA" id="ARBA00023136"/>
    </source>
</evidence>
<evidence type="ECO:0000256" key="2">
    <source>
        <dbReference type="ARBA" id="ARBA00022448"/>
    </source>
</evidence>
<dbReference type="InterPro" id="IPR003593">
    <property type="entry name" value="AAA+_ATPase"/>
</dbReference>
<evidence type="ECO:0000256" key="3">
    <source>
        <dbReference type="ARBA" id="ARBA00022475"/>
    </source>
</evidence>
<evidence type="ECO:0000256" key="4">
    <source>
        <dbReference type="ARBA" id="ARBA00022692"/>
    </source>
</evidence>
<keyword evidence="2" id="KW-0813">Transport</keyword>
<evidence type="ECO:0000313" key="13">
    <source>
        <dbReference type="Proteomes" id="UP001596514"/>
    </source>
</evidence>
<keyword evidence="4 10" id="KW-0812">Transmembrane</keyword>
<feature type="transmembrane region" description="Helical" evidence="10">
    <location>
        <begin position="579"/>
        <end position="597"/>
    </location>
</feature>
<dbReference type="CDD" id="cd03219">
    <property type="entry name" value="ABC_Mj1267_LivG_branched"/>
    <property type="match status" value="1"/>
</dbReference>
<dbReference type="PROSITE" id="PS50893">
    <property type="entry name" value="ABC_TRANSPORTER_2"/>
    <property type="match status" value="1"/>
</dbReference>
<keyword evidence="6 12" id="KW-0067">ATP-binding</keyword>
<feature type="transmembrane region" description="Helical" evidence="10">
    <location>
        <begin position="6"/>
        <end position="27"/>
    </location>
</feature>
<evidence type="ECO:0000259" key="11">
    <source>
        <dbReference type="PROSITE" id="PS50893"/>
    </source>
</evidence>